<reference evidence="12" key="2">
    <citation type="submission" date="2022-10" db="EMBL/GenBank/DDBJ databases">
        <authorList>
            <consortium name="ENA_rothamsted_submissions"/>
            <consortium name="culmorum"/>
            <person name="King R."/>
        </authorList>
    </citation>
    <scope>NUCLEOTIDE SEQUENCE</scope>
</reference>
<dbReference type="AlphaFoldDB" id="A0A9P0DGJ1"/>
<evidence type="ECO:0000256" key="6">
    <source>
        <dbReference type="ARBA" id="ARBA00022729"/>
    </source>
</evidence>
<evidence type="ECO:0000256" key="5">
    <source>
        <dbReference type="ARBA" id="ARBA00022525"/>
    </source>
</evidence>
<evidence type="ECO:0000256" key="4">
    <source>
        <dbReference type="ARBA" id="ARBA00022448"/>
    </source>
</evidence>
<dbReference type="Pfam" id="PF00061">
    <property type="entry name" value="Lipocalin"/>
    <property type="match status" value="1"/>
</dbReference>
<comment type="similarity">
    <text evidence="2 10">Belongs to the calycin superfamily. Lipocalin family.</text>
</comment>
<dbReference type="Gene3D" id="2.40.128.20">
    <property type="match status" value="1"/>
</dbReference>
<comment type="subcellular location">
    <subcellularLocation>
        <location evidence="1">Secreted</location>
    </subcellularLocation>
</comment>
<dbReference type="GO" id="GO:0008289">
    <property type="term" value="F:lipid binding"/>
    <property type="evidence" value="ECO:0007669"/>
    <property type="project" value="UniProtKB-KW"/>
</dbReference>
<evidence type="ECO:0000256" key="8">
    <source>
        <dbReference type="ARBA" id="ARBA00023157"/>
    </source>
</evidence>
<dbReference type="SUPFAM" id="SSF50814">
    <property type="entry name" value="Lipocalins"/>
    <property type="match status" value="1"/>
</dbReference>
<keyword evidence="13" id="KW-1185">Reference proteome</keyword>
<keyword evidence="6 10" id="KW-0732">Signal</keyword>
<dbReference type="InterPro" id="IPR000566">
    <property type="entry name" value="Lipocln_cytosolic_FA-bd_dom"/>
</dbReference>
<dbReference type="InterPro" id="IPR012674">
    <property type="entry name" value="Calycin"/>
</dbReference>
<keyword evidence="7" id="KW-0446">Lipid-binding</keyword>
<name>A0A9P0DGJ1_PHACE</name>
<sequence>MKVIIIVAAVLAFTDAQIPSETCPEVSVVQNFSISEYAGVWYEQQKYPFIIEVLGRCNTAEYSLKPDGTIMVTNRQVGILTGHPISVDGTVHLNSTSGEGKMIVNLFSVGKDVPYWILDTDYKTYTVVWSCRELSIIGETLTAWILTRERNPPKEVIDKAISVFENQNLSTTSLTKTDQQNCPQF</sequence>
<evidence type="ECO:0000313" key="13">
    <source>
        <dbReference type="Proteomes" id="UP001153737"/>
    </source>
</evidence>
<gene>
    <name evidence="12" type="ORF">PHAECO_LOCUS1121</name>
</gene>
<feature type="signal peptide" evidence="10">
    <location>
        <begin position="1"/>
        <end position="16"/>
    </location>
</feature>
<protein>
    <recommendedName>
        <fullName evidence="3">Apolipoprotein D</fullName>
    </recommendedName>
</protein>
<dbReference type="PIRSF" id="PIRSF036893">
    <property type="entry name" value="Lipocalin_ApoD"/>
    <property type="match status" value="1"/>
</dbReference>
<dbReference type="GO" id="GO:0005576">
    <property type="term" value="C:extracellular region"/>
    <property type="evidence" value="ECO:0007669"/>
    <property type="project" value="UniProtKB-SubCell"/>
</dbReference>
<dbReference type="PRINTS" id="PR01273">
    <property type="entry name" value="INVTBRTCOLOR"/>
</dbReference>
<evidence type="ECO:0000256" key="1">
    <source>
        <dbReference type="ARBA" id="ARBA00004613"/>
    </source>
</evidence>
<keyword evidence="5" id="KW-0964">Secreted</keyword>
<evidence type="ECO:0000256" key="9">
    <source>
        <dbReference type="ARBA" id="ARBA00023180"/>
    </source>
</evidence>
<dbReference type="PANTHER" id="PTHR10612">
    <property type="entry name" value="APOLIPOPROTEIN D"/>
    <property type="match status" value="1"/>
</dbReference>
<dbReference type="PANTHER" id="PTHR10612:SF34">
    <property type="entry name" value="APOLIPOPROTEIN D"/>
    <property type="match status" value="1"/>
</dbReference>
<proteinExistence type="inferred from homology"/>
<dbReference type="GO" id="GO:0031409">
    <property type="term" value="F:pigment binding"/>
    <property type="evidence" value="ECO:0007669"/>
    <property type="project" value="InterPro"/>
</dbReference>
<evidence type="ECO:0000259" key="11">
    <source>
        <dbReference type="Pfam" id="PF00061"/>
    </source>
</evidence>
<keyword evidence="9" id="KW-0325">Glycoprotein</keyword>
<dbReference type="FunFam" id="2.40.128.20:FF:000003">
    <property type="entry name" value="Apolipoprotein D"/>
    <property type="match status" value="1"/>
</dbReference>
<evidence type="ECO:0000256" key="2">
    <source>
        <dbReference type="ARBA" id="ARBA00006889"/>
    </source>
</evidence>
<dbReference type="InterPro" id="IPR022271">
    <property type="entry name" value="Lipocalin_ApoD"/>
</dbReference>
<evidence type="ECO:0000313" key="12">
    <source>
        <dbReference type="EMBL" id="CAH1116667.1"/>
    </source>
</evidence>
<accession>A0A9P0DGJ1</accession>
<dbReference type="Proteomes" id="UP001153737">
    <property type="component" value="Chromosome 1"/>
</dbReference>
<keyword evidence="8" id="KW-1015">Disulfide bond</keyword>
<evidence type="ECO:0000256" key="3">
    <source>
        <dbReference type="ARBA" id="ARBA00019890"/>
    </source>
</evidence>
<evidence type="ECO:0000256" key="7">
    <source>
        <dbReference type="ARBA" id="ARBA00023121"/>
    </source>
</evidence>
<feature type="domain" description="Lipocalin/cytosolic fatty-acid binding" evidence="11">
    <location>
        <begin position="38"/>
        <end position="180"/>
    </location>
</feature>
<organism evidence="12 13">
    <name type="scientific">Phaedon cochleariae</name>
    <name type="common">Mustard beetle</name>
    <dbReference type="NCBI Taxonomy" id="80249"/>
    <lineage>
        <taxon>Eukaryota</taxon>
        <taxon>Metazoa</taxon>
        <taxon>Ecdysozoa</taxon>
        <taxon>Arthropoda</taxon>
        <taxon>Hexapoda</taxon>
        <taxon>Insecta</taxon>
        <taxon>Pterygota</taxon>
        <taxon>Neoptera</taxon>
        <taxon>Endopterygota</taxon>
        <taxon>Coleoptera</taxon>
        <taxon>Polyphaga</taxon>
        <taxon>Cucujiformia</taxon>
        <taxon>Chrysomeloidea</taxon>
        <taxon>Chrysomelidae</taxon>
        <taxon>Chrysomelinae</taxon>
        <taxon>Chrysomelini</taxon>
        <taxon>Phaedon</taxon>
    </lineage>
</organism>
<dbReference type="GO" id="GO:0006629">
    <property type="term" value="P:lipid metabolic process"/>
    <property type="evidence" value="ECO:0007669"/>
    <property type="project" value="TreeGrafter"/>
</dbReference>
<dbReference type="InterPro" id="IPR003057">
    <property type="entry name" value="Invtbrt_color"/>
</dbReference>
<reference evidence="12" key="1">
    <citation type="submission" date="2022-01" db="EMBL/GenBank/DDBJ databases">
        <authorList>
            <person name="King R."/>
        </authorList>
    </citation>
    <scope>NUCLEOTIDE SEQUENCE</scope>
</reference>
<dbReference type="GO" id="GO:0005737">
    <property type="term" value="C:cytoplasm"/>
    <property type="evidence" value="ECO:0007669"/>
    <property type="project" value="TreeGrafter"/>
</dbReference>
<evidence type="ECO:0000256" key="10">
    <source>
        <dbReference type="PIRNR" id="PIRNR036893"/>
    </source>
</evidence>
<dbReference type="GO" id="GO:0000302">
    <property type="term" value="P:response to reactive oxygen species"/>
    <property type="evidence" value="ECO:0007669"/>
    <property type="project" value="TreeGrafter"/>
</dbReference>
<feature type="chain" id="PRO_5040557360" description="Apolipoprotein D" evidence="10">
    <location>
        <begin position="17"/>
        <end position="185"/>
    </location>
</feature>
<keyword evidence="4" id="KW-0813">Transport</keyword>
<dbReference type="EMBL" id="OU896707">
    <property type="protein sequence ID" value="CAH1116667.1"/>
    <property type="molecule type" value="Genomic_DNA"/>
</dbReference>